<dbReference type="GO" id="GO:0032543">
    <property type="term" value="P:mitochondrial translation"/>
    <property type="evidence" value="ECO:0007669"/>
    <property type="project" value="InterPro"/>
</dbReference>
<gene>
    <name evidence="2" type="ORF">BJ554DRAFT_919</name>
</gene>
<comment type="caution">
    <text evidence="2">The sequence shown here is derived from an EMBL/GenBank/DDBJ whole genome shotgun (WGS) entry which is preliminary data.</text>
</comment>
<proteinExistence type="predicted"/>
<dbReference type="EMBL" id="JAEFCI010007908">
    <property type="protein sequence ID" value="KAG5458793.1"/>
    <property type="molecule type" value="Genomic_DNA"/>
</dbReference>
<dbReference type="AlphaFoldDB" id="A0A8H7ZTJ4"/>
<sequence>MATGMTAAAADAAAAGVRRRCLAGGGAAPAYARFAAAVSAARPSAPRGGAALPFPGPAAAAAPPLRHRSSTSFEKAKVFMADTIPNMGYPPPPLFEQLVVMSDGSTATIWTTSPRPQLRLAQDVRNHPLWNPGSGYVAQDISLVQKFKLKYSRPPAANAAATSIQDDDSSIWDDLSVAESSVEMVLPKVKEERAPAPAPVKKRGR</sequence>
<dbReference type="InterPro" id="IPR048874">
    <property type="entry name" value="Ribosomal_bL31m_N"/>
</dbReference>
<feature type="domain" description="Ribosomal protein bL31m N-terminal" evidence="1">
    <location>
        <begin position="95"/>
        <end position="132"/>
    </location>
</feature>
<dbReference type="OrthoDB" id="5587740at2759"/>
<dbReference type="PANTHER" id="PTHR28174">
    <property type="entry name" value="54S RIBOSOMAL PROTEIN L36, MITOCHONDRIAL"/>
    <property type="match status" value="1"/>
</dbReference>
<evidence type="ECO:0000313" key="2">
    <source>
        <dbReference type="EMBL" id="KAG5458793.1"/>
    </source>
</evidence>
<dbReference type="Gene3D" id="6.20.130.10">
    <property type="match status" value="1"/>
</dbReference>
<protein>
    <recommendedName>
        <fullName evidence="1">Ribosomal protein bL31m N-terminal domain-containing protein</fullName>
    </recommendedName>
</protein>
<reference evidence="2 3" key="1">
    <citation type="journal article" name="Sci. Rep.">
        <title>Genome-scale phylogenetic analyses confirm Olpidium as the closest living zoosporic fungus to the non-flagellated, terrestrial fungi.</title>
        <authorList>
            <person name="Chang Y."/>
            <person name="Rochon D."/>
            <person name="Sekimoto S."/>
            <person name="Wang Y."/>
            <person name="Chovatia M."/>
            <person name="Sandor L."/>
            <person name="Salamov A."/>
            <person name="Grigoriev I.V."/>
            <person name="Stajich J.E."/>
            <person name="Spatafora J.W."/>
        </authorList>
    </citation>
    <scope>NUCLEOTIDE SEQUENCE [LARGE SCALE GENOMIC DNA]</scope>
    <source>
        <strain evidence="2">S191</strain>
    </source>
</reference>
<keyword evidence="3" id="KW-1185">Reference proteome</keyword>
<evidence type="ECO:0000313" key="3">
    <source>
        <dbReference type="Proteomes" id="UP000673691"/>
    </source>
</evidence>
<name>A0A8H7ZTJ4_9FUNG</name>
<dbReference type="PANTHER" id="PTHR28174:SF1">
    <property type="entry name" value="LARGE RIBOSOMAL SUBUNIT PROTEIN BL31M"/>
    <property type="match status" value="1"/>
</dbReference>
<dbReference type="InterPro" id="IPR034600">
    <property type="entry name" value="Ribosomal_bL31m"/>
</dbReference>
<organism evidence="2 3">
    <name type="scientific">Olpidium bornovanus</name>
    <dbReference type="NCBI Taxonomy" id="278681"/>
    <lineage>
        <taxon>Eukaryota</taxon>
        <taxon>Fungi</taxon>
        <taxon>Fungi incertae sedis</taxon>
        <taxon>Olpidiomycota</taxon>
        <taxon>Olpidiomycotina</taxon>
        <taxon>Olpidiomycetes</taxon>
        <taxon>Olpidiales</taxon>
        <taxon>Olpidiaceae</taxon>
        <taxon>Olpidium</taxon>
    </lineage>
</organism>
<evidence type="ECO:0000259" key="1">
    <source>
        <dbReference type="Pfam" id="PF21492"/>
    </source>
</evidence>
<accession>A0A8H7ZTJ4</accession>
<dbReference type="Proteomes" id="UP000673691">
    <property type="component" value="Unassembled WGS sequence"/>
</dbReference>
<dbReference type="Pfam" id="PF21492">
    <property type="entry name" value="bL31_N"/>
    <property type="match status" value="1"/>
</dbReference>
<dbReference type="GO" id="GO:0005762">
    <property type="term" value="C:mitochondrial large ribosomal subunit"/>
    <property type="evidence" value="ECO:0007669"/>
    <property type="project" value="InterPro"/>
</dbReference>
<dbReference type="GO" id="GO:0003735">
    <property type="term" value="F:structural constituent of ribosome"/>
    <property type="evidence" value="ECO:0007669"/>
    <property type="project" value="InterPro"/>
</dbReference>